<sequence length="103" mass="11539">MAPTAVLPQSQSVLTTAVRPVNDALPNLSMPRPIRPYRVVTKSKSPIRSHLPPSSYSRHRNLPSRVTAVKALVVSAAQSKKGTWVWRPKYHILDHDFWNTSTS</sequence>
<reference evidence="1" key="1">
    <citation type="journal article" date="2019" name="Sci. Rep.">
        <title>Draft genome of Tanacetum cinerariifolium, the natural source of mosquito coil.</title>
        <authorList>
            <person name="Yamashiro T."/>
            <person name="Shiraishi A."/>
            <person name="Satake H."/>
            <person name="Nakayama K."/>
        </authorList>
    </citation>
    <scope>NUCLEOTIDE SEQUENCE</scope>
</reference>
<dbReference type="AlphaFoldDB" id="A0A699RZ36"/>
<name>A0A699RZ36_TANCI</name>
<feature type="non-terminal residue" evidence="1">
    <location>
        <position position="103"/>
    </location>
</feature>
<protein>
    <submittedName>
        <fullName evidence="1">Uncharacterized protein</fullName>
    </submittedName>
</protein>
<proteinExistence type="predicted"/>
<evidence type="ECO:0000313" key="1">
    <source>
        <dbReference type="EMBL" id="GFC90211.1"/>
    </source>
</evidence>
<organism evidence="1">
    <name type="scientific">Tanacetum cinerariifolium</name>
    <name type="common">Dalmatian daisy</name>
    <name type="synonym">Chrysanthemum cinerariifolium</name>
    <dbReference type="NCBI Taxonomy" id="118510"/>
    <lineage>
        <taxon>Eukaryota</taxon>
        <taxon>Viridiplantae</taxon>
        <taxon>Streptophyta</taxon>
        <taxon>Embryophyta</taxon>
        <taxon>Tracheophyta</taxon>
        <taxon>Spermatophyta</taxon>
        <taxon>Magnoliopsida</taxon>
        <taxon>eudicotyledons</taxon>
        <taxon>Gunneridae</taxon>
        <taxon>Pentapetalae</taxon>
        <taxon>asterids</taxon>
        <taxon>campanulids</taxon>
        <taxon>Asterales</taxon>
        <taxon>Asteraceae</taxon>
        <taxon>Asteroideae</taxon>
        <taxon>Anthemideae</taxon>
        <taxon>Anthemidinae</taxon>
        <taxon>Tanacetum</taxon>
    </lineage>
</organism>
<comment type="caution">
    <text evidence="1">The sequence shown here is derived from an EMBL/GenBank/DDBJ whole genome shotgun (WGS) entry which is preliminary data.</text>
</comment>
<gene>
    <name evidence="1" type="ORF">Tci_862181</name>
</gene>
<dbReference type="EMBL" id="BKCJ011125072">
    <property type="protein sequence ID" value="GFC90211.1"/>
    <property type="molecule type" value="Genomic_DNA"/>
</dbReference>
<accession>A0A699RZ36</accession>